<gene>
    <name evidence="8" type="ORF">PSYICH_LOCUS13126</name>
</gene>
<feature type="compositionally biased region" description="Basic residues" evidence="7">
    <location>
        <begin position="1"/>
        <end position="12"/>
    </location>
</feature>
<keyword evidence="9" id="KW-1185">Reference proteome</keyword>
<evidence type="ECO:0000313" key="9">
    <source>
        <dbReference type="Proteomes" id="UP001153636"/>
    </source>
</evidence>
<organism evidence="8 9">
    <name type="scientific">Psylliodes chrysocephalus</name>
    <dbReference type="NCBI Taxonomy" id="3402493"/>
    <lineage>
        <taxon>Eukaryota</taxon>
        <taxon>Metazoa</taxon>
        <taxon>Ecdysozoa</taxon>
        <taxon>Arthropoda</taxon>
        <taxon>Hexapoda</taxon>
        <taxon>Insecta</taxon>
        <taxon>Pterygota</taxon>
        <taxon>Neoptera</taxon>
        <taxon>Endopterygota</taxon>
        <taxon>Coleoptera</taxon>
        <taxon>Polyphaga</taxon>
        <taxon>Cucujiformia</taxon>
        <taxon>Chrysomeloidea</taxon>
        <taxon>Chrysomelidae</taxon>
        <taxon>Galerucinae</taxon>
        <taxon>Alticini</taxon>
        <taxon>Psylliodes</taxon>
    </lineage>
</organism>
<dbReference type="NCBIfam" id="TIGR01147">
    <property type="entry name" value="V_ATP_synt_G"/>
    <property type="match status" value="1"/>
</dbReference>
<comment type="subunit">
    <text evidence="5">V-ATPase is a heteromultimeric enzyme made up of two complexes: the ATP-hydrolytic V1 complex and the proton translocation V0 complex.</text>
</comment>
<evidence type="ECO:0000256" key="3">
    <source>
        <dbReference type="ARBA" id="ARBA00022781"/>
    </source>
</evidence>
<keyword evidence="4 5" id="KW-0406">Ion transport</keyword>
<dbReference type="PANTHER" id="PTHR12713:SF11">
    <property type="entry name" value="V-TYPE PROTON ATPASE SUBUNIT G"/>
    <property type="match status" value="1"/>
</dbReference>
<dbReference type="EMBL" id="OV651819">
    <property type="protein sequence ID" value="CAH1113546.1"/>
    <property type="molecule type" value="Genomic_DNA"/>
</dbReference>
<proteinExistence type="inferred from homology"/>
<dbReference type="PANTHER" id="PTHR12713">
    <property type="entry name" value="VACUOLAR ATP SYNTHASE SUBUNIT G"/>
    <property type="match status" value="1"/>
</dbReference>
<feature type="region of interest" description="Disordered" evidence="7">
    <location>
        <begin position="1"/>
        <end position="20"/>
    </location>
</feature>
<evidence type="ECO:0000256" key="6">
    <source>
        <dbReference type="SAM" id="Coils"/>
    </source>
</evidence>
<evidence type="ECO:0000256" key="7">
    <source>
        <dbReference type="SAM" id="MobiDB-lite"/>
    </source>
</evidence>
<reference evidence="8" key="1">
    <citation type="submission" date="2022-01" db="EMBL/GenBank/DDBJ databases">
        <authorList>
            <person name="King R."/>
        </authorList>
    </citation>
    <scope>NUCLEOTIDE SEQUENCE</scope>
</reference>
<sequence length="143" mass="16933">MPMHHHIQHSHIQHSTTIMSTSHQTQGLQQLLLAEKRAAEKVAEARKRKVKRIKQAREEAAAEIEAYRWHREQQFIDYEERYLGRSEDVALQIEKDTEIHLNEIEDKVAKYGDAVINELLDLVFDITPEVHPNFFIMKFFNKM</sequence>
<dbReference type="InterPro" id="IPR005124">
    <property type="entry name" value="V-ATPase_G"/>
</dbReference>
<comment type="function">
    <text evidence="5">Subunit of the V1 complex of vacuolar(H+)-ATPase (V-ATPase), a multisubunit enzyme composed of a peripheral complex (V1) that hydrolyzes ATP and a membrane integral complex (V0) that translocates protons. V-ATPase is responsible for acidifying and maintaining the pH of intracellular compartments and in some cell types, is targeted to the plasma membrane, where it is responsible for acidifying the extracellular environment.</text>
</comment>
<keyword evidence="6" id="KW-0175">Coiled coil</keyword>
<keyword evidence="2 5" id="KW-0813">Transport</keyword>
<evidence type="ECO:0000256" key="4">
    <source>
        <dbReference type="ARBA" id="ARBA00023065"/>
    </source>
</evidence>
<dbReference type="AlphaFoldDB" id="A0A9P0D8I8"/>
<dbReference type="Proteomes" id="UP001153636">
    <property type="component" value="Chromosome 7"/>
</dbReference>
<dbReference type="Pfam" id="PF03179">
    <property type="entry name" value="V-ATPase_G"/>
    <property type="match status" value="1"/>
</dbReference>
<feature type="coiled-coil region" evidence="6">
    <location>
        <begin position="28"/>
        <end position="63"/>
    </location>
</feature>
<dbReference type="GO" id="GO:0000221">
    <property type="term" value="C:vacuolar proton-transporting V-type ATPase, V1 domain"/>
    <property type="evidence" value="ECO:0007669"/>
    <property type="project" value="TreeGrafter"/>
</dbReference>
<comment type="similarity">
    <text evidence="1 5">Belongs to the V-ATPase G subunit family.</text>
</comment>
<dbReference type="GO" id="GO:0098793">
    <property type="term" value="C:presynapse"/>
    <property type="evidence" value="ECO:0007669"/>
    <property type="project" value="GOC"/>
</dbReference>
<evidence type="ECO:0000313" key="8">
    <source>
        <dbReference type="EMBL" id="CAH1113546.1"/>
    </source>
</evidence>
<dbReference type="GO" id="GO:0016887">
    <property type="term" value="F:ATP hydrolysis activity"/>
    <property type="evidence" value="ECO:0007669"/>
    <property type="project" value="TreeGrafter"/>
</dbReference>
<dbReference type="OrthoDB" id="250802at2759"/>
<dbReference type="Gene3D" id="1.20.5.2950">
    <property type="match status" value="1"/>
</dbReference>
<dbReference type="GO" id="GO:0046961">
    <property type="term" value="F:proton-transporting ATPase activity, rotational mechanism"/>
    <property type="evidence" value="ECO:0007669"/>
    <property type="project" value="InterPro"/>
</dbReference>
<evidence type="ECO:0000256" key="2">
    <source>
        <dbReference type="ARBA" id="ARBA00022448"/>
    </source>
</evidence>
<accession>A0A9P0D8I8</accession>
<name>A0A9P0D8I8_9CUCU</name>
<keyword evidence="3 5" id="KW-0375">Hydrogen ion transport</keyword>
<dbReference type="FunFam" id="1.20.5.2950:FF:000001">
    <property type="entry name" value="V-type proton ATPase subunit G"/>
    <property type="match status" value="1"/>
</dbReference>
<protein>
    <recommendedName>
        <fullName evidence="5">V-type proton ATPase subunit G</fullName>
    </recommendedName>
</protein>
<evidence type="ECO:0000256" key="5">
    <source>
        <dbReference type="RuleBase" id="RU364019"/>
    </source>
</evidence>
<evidence type="ECO:0000256" key="1">
    <source>
        <dbReference type="ARBA" id="ARBA00010066"/>
    </source>
</evidence>
<dbReference type="GO" id="GO:0097401">
    <property type="term" value="P:synaptic vesicle lumen acidification"/>
    <property type="evidence" value="ECO:0007669"/>
    <property type="project" value="TreeGrafter"/>
</dbReference>